<keyword evidence="4 7" id="KW-0812">Transmembrane</keyword>
<evidence type="ECO:0000256" key="1">
    <source>
        <dbReference type="ARBA" id="ARBA00004651"/>
    </source>
</evidence>
<evidence type="ECO:0000256" key="5">
    <source>
        <dbReference type="ARBA" id="ARBA00022989"/>
    </source>
</evidence>
<evidence type="ECO:0000256" key="8">
    <source>
        <dbReference type="SAM" id="MobiDB-lite"/>
    </source>
</evidence>
<protein>
    <recommendedName>
        <fullName evidence="9">VTT domain-containing protein</fullName>
    </recommendedName>
</protein>
<reference evidence="10 11" key="1">
    <citation type="journal article" date="2017" name="Elife">
        <title>Extensive horizontal gene transfer in cheese-associated bacteria.</title>
        <authorList>
            <person name="Bonham K.S."/>
            <person name="Wolfe B.E."/>
            <person name="Dutton R.J."/>
        </authorList>
    </citation>
    <scope>NUCLEOTIDE SEQUENCE [LARGE SCALE GENOMIC DNA]</scope>
    <source>
        <strain evidence="10 11">JB182</strain>
    </source>
</reference>
<dbReference type="PANTHER" id="PTHR30353">
    <property type="entry name" value="INNER MEMBRANE PROTEIN DEDA-RELATED"/>
    <property type="match status" value="1"/>
</dbReference>
<feature type="transmembrane region" description="Helical" evidence="7">
    <location>
        <begin position="7"/>
        <end position="27"/>
    </location>
</feature>
<evidence type="ECO:0000256" key="7">
    <source>
        <dbReference type="RuleBase" id="RU367016"/>
    </source>
</evidence>
<feature type="transmembrane region" description="Helical" evidence="7">
    <location>
        <begin position="132"/>
        <end position="150"/>
    </location>
</feature>
<accession>A0A2N7RYS1</accession>
<organism evidence="10 11">
    <name type="scientific">Glutamicibacter arilaitensis</name>
    <dbReference type="NCBI Taxonomy" id="256701"/>
    <lineage>
        <taxon>Bacteria</taxon>
        <taxon>Bacillati</taxon>
        <taxon>Actinomycetota</taxon>
        <taxon>Actinomycetes</taxon>
        <taxon>Micrococcales</taxon>
        <taxon>Micrococcaceae</taxon>
        <taxon>Glutamicibacter</taxon>
    </lineage>
</organism>
<evidence type="ECO:0000256" key="3">
    <source>
        <dbReference type="ARBA" id="ARBA00022475"/>
    </source>
</evidence>
<dbReference type="InterPro" id="IPR032818">
    <property type="entry name" value="DedA-like"/>
</dbReference>
<keyword evidence="3 7" id="KW-1003">Cell membrane</keyword>
<comment type="subcellular location">
    <subcellularLocation>
        <location evidence="1 7">Cell membrane</location>
        <topology evidence="1 7">Multi-pass membrane protein</topology>
    </subcellularLocation>
</comment>
<feature type="domain" description="VTT" evidence="9">
    <location>
        <begin position="15"/>
        <end position="118"/>
    </location>
</feature>
<evidence type="ECO:0000256" key="6">
    <source>
        <dbReference type="ARBA" id="ARBA00023136"/>
    </source>
</evidence>
<evidence type="ECO:0000259" key="9">
    <source>
        <dbReference type="Pfam" id="PF09335"/>
    </source>
</evidence>
<evidence type="ECO:0000313" key="10">
    <source>
        <dbReference type="EMBL" id="PMQ19018.1"/>
    </source>
</evidence>
<feature type="transmembrane region" description="Helical" evidence="7">
    <location>
        <begin position="99"/>
        <end position="126"/>
    </location>
</feature>
<proteinExistence type="inferred from homology"/>
<comment type="caution">
    <text evidence="10">The sequence shown here is derived from an EMBL/GenBank/DDBJ whole genome shotgun (WGS) entry which is preliminary data.</text>
</comment>
<feature type="compositionally biased region" description="Basic and acidic residues" evidence="8">
    <location>
        <begin position="155"/>
        <end position="182"/>
    </location>
</feature>
<dbReference type="GO" id="GO:0005886">
    <property type="term" value="C:plasma membrane"/>
    <property type="evidence" value="ECO:0007669"/>
    <property type="project" value="UniProtKB-SubCell"/>
</dbReference>
<keyword evidence="5 7" id="KW-1133">Transmembrane helix</keyword>
<dbReference type="EMBL" id="PNQX01000003">
    <property type="protein sequence ID" value="PMQ19018.1"/>
    <property type="molecule type" value="Genomic_DNA"/>
</dbReference>
<dbReference type="InterPro" id="IPR032816">
    <property type="entry name" value="VTT_dom"/>
</dbReference>
<evidence type="ECO:0000256" key="2">
    <source>
        <dbReference type="ARBA" id="ARBA00010792"/>
    </source>
</evidence>
<evidence type="ECO:0000313" key="11">
    <source>
        <dbReference type="Proteomes" id="UP000235739"/>
    </source>
</evidence>
<gene>
    <name evidence="10" type="ORF">CIK84_16860</name>
</gene>
<evidence type="ECO:0000256" key="4">
    <source>
        <dbReference type="ARBA" id="ARBA00022692"/>
    </source>
</evidence>
<sequence>MLETISWLVNDAPFALTFAFFFCGAFARGNATYWVGRGIAKGMERTRFDKHLQGPGYRRAQRFISRWGVLAVPLSFLTIGIQTAVNASAGASRMPLRRYLPAVIIGSLLWALIYTTVGMAVIYAWIALDWPWLVAGTVVIGVVVFLILRLRRRKQQEDDAPSRSKAESAIDRSYDESSEPREMGAGAAE</sequence>
<name>A0A2N7RYS1_9MICC</name>
<dbReference type="RefSeq" id="WP_102599106.1">
    <property type="nucleotide sequence ID" value="NZ_JABUYH010000013.1"/>
</dbReference>
<dbReference type="Pfam" id="PF09335">
    <property type="entry name" value="VTT_dom"/>
    <property type="match status" value="1"/>
</dbReference>
<dbReference type="PANTHER" id="PTHR30353:SF15">
    <property type="entry name" value="INNER MEMBRANE PROTEIN YABI"/>
    <property type="match status" value="1"/>
</dbReference>
<keyword evidence="6 7" id="KW-0472">Membrane</keyword>
<comment type="similarity">
    <text evidence="2 7">Belongs to the DedA family.</text>
</comment>
<comment type="caution">
    <text evidence="7">Lacks conserved residue(s) required for the propagation of feature annotation.</text>
</comment>
<dbReference type="AlphaFoldDB" id="A0A2N7RYS1"/>
<feature type="region of interest" description="Disordered" evidence="8">
    <location>
        <begin position="153"/>
        <end position="189"/>
    </location>
</feature>
<dbReference type="Proteomes" id="UP000235739">
    <property type="component" value="Unassembled WGS sequence"/>
</dbReference>